<dbReference type="OrthoDB" id="300855at2759"/>
<name>A0A3P7P1B8_CYLGO</name>
<keyword evidence="2" id="KW-1185">Reference proteome</keyword>
<evidence type="ECO:0000313" key="2">
    <source>
        <dbReference type="Proteomes" id="UP000271889"/>
    </source>
</evidence>
<dbReference type="GO" id="GO:0006941">
    <property type="term" value="P:striated muscle contraction"/>
    <property type="evidence" value="ECO:0007669"/>
    <property type="project" value="TreeGrafter"/>
</dbReference>
<dbReference type="GO" id="GO:0014808">
    <property type="term" value="P:release of sequestered calcium ion into cytosol by sarcoplasmic reticulum"/>
    <property type="evidence" value="ECO:0007669"/>
    <property type="project" value="TreeGrafter"/>
</dbReference>
<dbReference type="GO" id="GO:0034704">
    <property type="term" value="C:calcium channel complex"/>
    <property type="evidence" value="ECO:0007669"/>
    <property type="project" value="TreeGrafter"/>
</dbReference>
<dbReference type="GO" id="GO:0030018">
    <property type="term" value="C:Z disc"/>
    <property type="evidence" value="ECO:0007669"/>
    <property type="project" value="TreeGrafter"/>
</dbReference>
<accession>A0A3P7P1B8</accession>
<dbReference type="InterPro" id="IPR015925">
    <property type="entry name" value="Ryanodine_IP3_receptor"/>
</dbReference>
<dbReference type="PANTHER" id="PTHR46399:SF8">
    <property type="entry name" value="B30.2_SPRY DOMAIN-CONTAINING PROTEIN"/>
    <property type="match status" value="1"/>
</dbReference>
<reference evidence="1 2" key="1">
    <citation type="submission" date="2018-11" db="EMBL/GenBank/DDBJ databases">
        <authorList>
            <consortium name="Pathogen Informatics"/>
        </authorList>
    </citation>
    <scope>NUCLEOTIDE SEQUENCE [LARGE SCALE GENOMIC DNA]</scope>
</reference>
<gene>
    <name evidence="1" type="ORF">CGOC_LOCUS13141</name>
</gene>
<protein>
    <submittedName>
        <fullName evidence="1">Uncharacterized protein</fullName>
    </submittedName>
</protein>
<proteinExistence type="predicted"/>
<dbReference type="GO" id="GO:0033017">
    <property type="term" value="C:sarcoplasmic reticulum membrane"/>
    <property type="evidence" value="ECO:0007669"/>
    <property type="project" value="TreeGrafter"/>
</dbReference>
<dbReference type="Proteomes" id="UP000271889">
    <property type="component" value="Unassembled WGS sequence"/>
</dbReference>
<dbReference type="GO" id="GO:0042383">
    <property type="term" value="C:sarcolemma"/>
    <property type="evidence" value="ECO:0007669"/>
    <property type="project" value="TreeGrafter"/>
</dbReference>
<dbReference type="GO" id="GO:0005790">
    <property type="term" value="C:smooth endoplasmic reticulum"/>
    <property type="evidence" value="ECO:0007669"/>
    <property type="project" value="TreeGrafter"/>
</dbReference>
<dbReference type="AlphaFoldDB" id="A0A3P7P1B8"/>
<organism evidence="1 2">
    <name type="scientific">Cylicostephanus goldi</name>
    <name type="common">Nematode worm</name>
    <dbReference type="NCBI Taxonomy" id="71465"/>
    <lineage>
        <taxon>Eukaryota</taxon>
        <taxon>Metazoa</taxon>
        <taxon>Ecdysozoa</taxon>
        <taxon>Nematoda</taxon>
        <taxon>Chromadorea</taxon>
        <taxon>Rhabditida</taxon>
        <taxon>Rhabditina</taxon>
        <taxon>Rhabditomorpha</taxon>
        <taxon>Strongyloidea</taxon>
        <taxon>Strongylidae</taxon>
        <taxon>Cylicostephanus</taxon>
    </lineage>
</organism>
<evidence type="ECO:0000313" key="1">
    <source>
        <dbReference type="EMBL" id="VDN36181.1"/>
    </source>
</evidence>
<dbReference type="PANTHER" id="PTHR46399">
    <property type="entry name" value="B30.2/SPRY DOMAIN-CONTAINING PROTEIN"/>
    <property type="match status" value="1"/>
</dbReference>
<sequence length="137" mass="15697">MCFCTVHFIFTLSIIPYNFSDSKNSFLFNVLQDDGGDQGKLEAFINFCEDTIFEMQHAAEISSGDSDSKVERALKQRDYFLQQTSTREQISETFKSGYRYGVTAASALRPENIKQAIKSLSAKAKWVFLYFQSWEVP</sequence>
<dbReference type="EMBL" id="UYRV01128598">
    <property type="protein sequence ID" value="VDN36181.1"/>
    <property type="molecule type" value="Genomic_DNA"/>
</dbReference>
<dbReference type="GO" id="GO:0005219">
    <property type="term" value="F:ryanodine-sensitive calcium-release channel activity"/>
    <property type="evidence" value="ECO:0007669"/>
    <property type="project" value="TreeGrafter"/>
</dbReference>